<dbReference type="PROSITE" id="PS50977">
    <property type="entry name" value="HTH_TETR_2"/>
    <property type="match status" value="1"/>
</dbReference>
<evidence type="ECO:0000313" key="7">
    <source>
        <dbReference type="Proteomes" id="UP000240542"/>
    </source>
</evidence>
<feature type="DNA-binding region" description="H-T-H motif" evidence="4">
    <location>
        <begin position="45"/>
        <end position="64"/>
    </location>
</feature>
<feature type="domain" description="HTH tetR-type" evidence="5">
    <location>
        <begin position="22"/>
        <end position="82"/>
    </location>
</feature>
<evidence type="ECO:0000256" key="1">
    <source>
        <dbReference type="ARBA" id="ARBA00023015"/>
    </source>
</evidence>
<dbReference type="EMBL" id="PYGA01000006">
    <property type="protein sequence ID" value="PSK98012.1"/>
    <property type="molecule type" value="Genomic_DNA"/>
</dbReference>
<dbReference type="Pfam" id="PF02909">
    <property type="entry name" value="TetR_C_1"/>
    <property type="match status" value="1"/>
</dbReference>
<organism evidence="6 7">
    <name type="scientific">Murinocardiopsis flavida</name>
    <dbReference type="NCBI Taxonomy" id="645275"/>
    <lineage>
        <taxon>Bacteria</taxon>
        <taxon>Bacillati</taxon>
        <taxon>Actinomycetota</taxon>
        <taxon>Actinomycetes</taxon>
        <taxon>Streptosporangiales</taxon>
        <taxon>Nocardiopsidaceae</taxon>
        <taxon>Murinocardiopsis</taxon>
    </lineage>
</organism>
<gene>
    <name evidence="6" type="ORF">CLV63_10660</name>
</gene>
<dbReference type="GO" id="GO:0000976">
    <property type="term" value="F:transcription cis-regulatory region binding"/>
    <property type="evidence" value="ECO:0007669"/>
    <property type="project" value="TreeGrafter"/>
</dbReference>
<dbReference type="Gene3D" id="1.10.10.60">
    <property type="entry name" value="Homeodomain-like"/>
    <property type="match status" value="1"/>
</dbReference>
<dbReference type="SUPFAM" id="SSF48498">
    <property type="entry name" value="Tetracyclin repressor-like, C-terminal domain"/>
    <property type="match status" value="1"/>
</dbReference>
<dbReference type="InterPro" id="IPR036271">
    <property type="entry name" value="Tet_transcr_reg_TetR-rel_C_sf"/>
</dbReference>
<sequence length="251" mass="27180">MPAGLGRLWRLPVGGRLGRPAELDVERVVRTAVDLARRDGLGGVTLAKVAKELGYTPMSLYRHVGSKDELFVLMGDFAYGAAPALDAVPGGWREGLRQWAIAMRAMYAEQPWLTVLPVSGPPSGPNAVDWMDACLRVLRDTGLGWGEKVGIQTVLSGYVRHMALMAQHFTEGIRDAGLEQAQVEQDYGRALAKLVDPGRFPDAAMLFASDLFESPSQHAGDGPLDEEFDFGLALILDGIAAEIERPTRDPA</sequence>
<name>A0A2P8DLA8_9ACTN</name>
<evidence type="ECO:0000256" key="2">
    <source>
        <dbReference type="ARBA" id="ARBA00023125"/>
    </source>
</evidence>
<keyword evidence="3" id="KW-0804">Transcription</keyword>
<keyword evidence="2 4" id="KW-0238">DNA-binding</keyword>
<dbReference type="Proteomes" id="UP000240542">
    <property type="component" value="Unassembled WGS sequence"/>
</dbReference>
<dbReference type="AlphaFoldDB" id="A0A2P8DLA8"/>
<dbReference type="InterPro" id="IPR050109">
    <property type="entry name" value="HTH-type_TetR-like_transc_reg"/>
</dbReference>
<dbReference type="PANTHER" id="PTHR30055:SF151">
    <property type="entry name" value="TRANSCRIPTIONAL REGULATORY PROTEIN"/>
    <property type="match status" value="1"/>
</dbReference>
<evidence type="ECO:0000313" key="6">
    <source>
        <dbReference type="EMBL" id="PSK98012.1"/>
    </source>
</evidence>
<comment type="caution">
    <text evidence="6">The sequence shown here is derived from an EMBL/GenBank/DDBJ whole genome shotgun (WGS) entry which is preliminary data.</text>
</comment>
<keyword evidence="7" id="KW-1185">Reference proteome</keyword>
<dbReference type="OrthoDB" id="4540879at2"/>
<dbReference type="Gene3D" id="1.10.357.10">
    <property type="entry name" value="Tetracycline Repressor, domain 2"/>
    <property type="match status" value="1"/>
</dbReference>
<dbReference type="GO" id="GO:0003700">
    <property type="term" value="F:DNA-binding transcription factor activity"/>
    <property type="evidence" value="ECO:0007669"/>
    <property type="project" value="TreeGrafter"/>
</dbReference>
<dbReference type="InterPro" id="IPR009057">
    <property type="entry name" value="Homeodomain-like_sf"/>
</dbReference>
<protein>
    <submittedName>
        <fullName evidence="6">TetR family transcriptional regulator</fullName>
    </submittedName>
</protein>
<dbReference type="SUPFAM" id="SSF46689">
    <property type="entry name" value="Homeodomain-like"/>
    <property type="match status" value="1"/>
</dbReference>
<dbReference type="InterPro" id="IPR004111">
    <property type="entry name" value="Repressor_TetR_C"/>
</dbReference>
<evidence type="ECO:0000256" key="3">
    <source>
        <dbReference type="ARBA" id="ARBA00023163"/>
    </source>
</evidence>
<proteinExistence type="predicted"/>
<dbReference type="InterPro" id="IPR001647">
    <property type="entry name" value="HTH_TetR"/>
</dbReference>
<reference evidence="6 7" key="1">
    <citation type="submission" date="2018-03" db="EMBL/GenBank/DDBJ databases">
        <title>Genomic Encyclopedia of Archaeal and Bacterial Type Strains, Phase II (KMG-II): from individual species to whole genera.</title>
        <authorList>
            <person name="Goeker M."/>
        </authorList>
    </citation>
    <scope>NUCLEOTIDE SEQUENCE [LARGE SCALE GENOMIC DNA]</scope>
    <source>
        <strain evidence="6 7">DSM 45312</strain>
    </source>
</reference>
<dbReference type="PANTHER" id="PTHR30055">
    <property type="entry name" value="HTH-TYPE TRANSCRIPTIONAL REGULATOR RUTR"/>
    <property type="match status" value="1"/>
</dbReference>
<dbReference type="GO" id="GO:0045892">
    <property type="term" value="P:negative regulation of DNA-templated transcription"/>
    <property type="evidence" value="ECO:0007669"/>
    <property type="project" value="InterPro"/>
</dbReference>
<accession>A0A2P8DLA8</accession>
<keyword evidence="1" id="KW-0805">Transcription regulation</keyword>
<evidence type="ECO:0000256" key="4">
    <source>
        <dbReference type="PROSITE-ProRule" id="PRU00335"/>
    </source>
</evidence>
<dbReference type="Pfam" id="PF00440">
    <property type="entry name" value="TetR_N"/>
    <property type="match status" value="1"/>
</dbReference>
<evidence type="ECO:0000259" key="5">
    <source>
        <dbReference type="PROSITE" id="PS50977"/>
    </source>
</evidence>